<gene>
    <name evidence="1" type="ORF">CITCOLO1_LOCUS2978</name>
</gene>
<dbReference type="Proteomes" id="UP001642487">
    <property type="component" value="Chromosome 10"/>
</dbReference>
<keyword evidence="2" id="KW-1185">Reference proteome</keyword>
<protein>
    <submittedName>
        <fullName evidence="1">Uncharacterized protein</fullName>
    </submittedName>
</protein>
<evidence type="ECO:0000313" key="1">
    <source>
        <dbReference type="EMBL" id="CAK9311322.1"/>
    </source>
</evidence>
<organism evidence="1 2">
    <name type="scientific">Citrullus colocynthis</name>
    <name type="common">colocynth</name>
    <dbReference type="NCBI Taxonomy" id="252529"/>
    <lineage>
        <taxon>Eukaryota</taxon>
        <taxon>Viridiplantae</taxon>
        <taxon>Streptophyta</taxon>
        <taxon>Embryophyta</taxon>
        <taxon>Tracheophyta</taxon>
        <taxon>Spermatophyta</taxon>
        <taxon>Magnoliopsida</taxon>
        <taxon>eudicotyledons</taxon>
        <taxon>Gunneridae</taxon>
        <taxon>Pentapetalae</taxon>
        <taxon>rosids</taxon>
        <taxon>fabids</taxon>
        <taxon>Cucurbitales</taxon>
        <taxon>Cucurbitaceae</taxon>
        <taxon>Benincaseae</taxon>
        <taxon>Citrullus</taxon>
    </lineage>
</organism>
<name>A0ABP0XUB1_9ROSI</name>
<evidence type="ECO:0000313" key="2">
    <source>
        <dbReference type="Proteomes" id="UP001642487"/>
    </source>
</evidence>
<proteinExistence type="predicted"/>
<sequence>MILNNYHISTLISLRFLARGRGTLNSGIRICAPSKEKILFSNSHLLFSYSLSHQFPTSLNLVPVITAPQLMS</sequence>
<accession>A0ABP0XUB1</accession>
<dbReference type="EMBL" id="OZ021744">
    <property type="protein sequence ID" value="CAK9311322.1"/>
    <property type="molecule type" value="Genomic_DNA"/>
</dbReference>
<reference evidence="1 2" key="1">
    <citation type="submission" date="2024-03" db="EMBL/GenBank/DDBJ databases">
        <authorList>
            <person name="Gkanogiannis A."/>
            <person name="Becerra Lopez-Lavalle L."/>
        </authorList>
    </citation>
    <scope>NUCLEOTIDE SEQUENCE [LARGE SCALE GENOMIC DNA]</scope>
</reference>